<dbReference type="SUPFAM" id="SSF48452">
    <property type="entry name" value="TPR-like"/>
    <property type="match status" value="1"/>
</dbReference>
<keyword evidence="1" id="KW-0472">Membrane</keyword>
<protein>
    <submittedName>
        <fullName evidence="2">Uncharacterized protein</fullName>
    </submittedName>
</protein>
<evidence type="ECO:0000313" key="3">
    <source>
        <dbReference type="Proteomes" id="UP000192611"/>
    </source>
</evidence>
<dbReference type="Pfam" id="PF13414">
    <property type="entry name" value="TPR_11"/>
    <property type="match status" value="1"/>
</dbReference>
<sequence>MSRTMWWMLYGLTMAVLITAIIVILIKRPSEEQRALEDYYHGNKLYELGHYDEAIAKYKLAIIYDPHLVKAYYNLALVLEERSYSEAAEAWEKYLEVVKKEGVEKEAWDDIGVAREHLAYCYYNLGMEAESDREAREYLKRYIDMAEGMPGHEGFIADARERLSELE</sequence>
<dbReference type="Proteomes" id="UP000192611">
    <property type="component" value="Unassembled WGS sequence"/>
</dbReference>
<accession>A0A1W9S2D2</accession>
<comment type="caution">
    <text evidence="2">The sequence shown here is derived from an EMBL/GenBank/DDBJ whole genome shotgun (WGS) entry which is preliminary data.</text>
</comment>
<keyword evidence="1" id="KW-1133">Transmembrane helix</keyword>
<proteinExistence type="predicted"/>
<name>A0A1W9S2D2_9BACT</name>
<feature type="transmembrane region" description="Helical" evidence="1">
    <location>
        <begin position="6"/>
        <end position="26"/>
    </location>
</feature>
<dbReference type="AlphaFoldDB" id="A0A1W9S2D2"/>
<dbReference type="EMBL" id="NATQ01000017">
    <property type="protein sequence ID" value="OQX90973.1"/>
    <property type="molecule type" value="Genomic_DNA"/>
</dbReference>
<keyword evidence="1" id="KW-0812">Transmembrane</keyword>
<dbReference type="Gene3D" id="1.25.40.10">
    <property type="entry name" value="Tetratricopeptide repeat domain"/>
    <property type="match status" value="1"/>
</dbReference>
<gene>
    <name evidence="2" type="ORF">B6D57_01360</name>
</gene>
<evidence type="ECO:0000313" key="2">
    <source>
        <dbReference type="EMBL" id="OQX90973.1"/>
    </source>
</evidence>
<reference evidence="3" key="1">
    <citation type="submission" date="2017-03" db="EMBL/GenBank/DDBJ databases">
        <title>Novel pathways for hydrocarbon cycling and metabolic interdependencies in hydrothermal sediment communities.</title>
        <authorList>
            <person name="Dombrowski N."/>
            <person name="Seitz K."/>
            <person name="Teske A."/>
            <person name="Baker B."/>
        </authorList>
    </citation>
    <scope>NUCLEOTIDE SEQUENCE [LARGE SCALE GENOMIC DNA]</scope>
</reference>
<evidence type="ECO:0000256" key="1">
    <source>
        <dbReference type="SAM" id="Phobius"/>
    </source>
</evidence>
<organism evidence="2 3">
    <name type="scientific">Candidatus Coatesbacteria bacterium 4484_99</name>
    <dbReference type="NCBI Taxonomy" id="1970774"/>
    <lineage>
        <taxon>Bacteria</taxon>
        <taxon>Candidatus Coatesiibacteriota</taxon>
    </lineage>
</organism>
<dbReference type="InterPro" id="IPR011990">
    <property type="entry name" value="TPR-like_helical_dom_sf"/>
</dbReference>